<feature type="compositionally biased region" description="Acidic residues" evidence="1">
    <location>
        <begin position="294"/>
        <end position="303"/>
    </location>
</feature>
<accession>A0AAV4F9I8</accession>
<organism evidence="2 3">
    <name type="scientific">Elysia marginata</name>
    <dbReference type="NCBI Taxonomy" id="1093978"/>
    <lineage>
        <taxon>Eukaryota</taxon>
        <taxon>Metazoa</taxon>
        <taxon>Spiralia</taxon>
        <taxon>Lophotrochozoa</taxon>
        <taxon>Mollusca</taxon>
        <taxon>Gastropoda</taxon>
        <taxon>Heterobranchia</taxon>
        <taxon>Euthyneura</taxon>
        <taxon>Panpulmonata</taxon>
        <taxon>Sacoglossa</taxon>
        <taxon>Placobranchoidea</taxon>
        <taxon>Plakobranchidae</taxon>
        <taxon>Elysia</taxon>
    </lineage>
</organism>
<dbReference type="Proteomes" id="UP000762676">
    <property type="component" value="Unassembled WGS sequence"/>
</dbReference>
<sequence length="370" mass="39824">MCLQLPCHPQNSLCTNSCVPTDNVTEVRATCHLQVRLVTQDMLHSAVTIRLDRMTQAAFLSQVLSFFLDALAQIFTVPDPPEQNIFLIDVEADTDVSPDDQILNVSVAIRKGSYLERGHTRDVFYAPEYLREVIYLHRALLANLSTLQVLPFDDNLCLVEPCINLQKCHSLVQRGEPRSFISSMYVMLRPIHPVRIVGCFCPRGIADDDGCDEDDVHNEGIDGGVGDNGDGHNEGEDDGGGDEGNVHDEGDDSHVGDNDGHDKGEDDGGGDEGYVHDEVDDSHVGDNDGHDKGEDEDFCGDNEGDGHDKGDDGGGGDDDDGHDEGEDYGGGDEGDGLDEGGGEGGDCGGQGDELVVVMMMEVVMVVVIPI</sequence>
<evidence type="ECO:0000256" key="1">
    <source>
        <dbReference type="SAM" id="MobiDB-lite"/>
    </source>
</evidence>
<evidence type="ECO:0000313" key="2">
    <source>
        <dbReference type="EMBL" id="GFR69630.1"/>
    </source>
</evidence>
<keyword evidence="3" id="KW-1185">Reference proteome</keyword>
<dbReference type="EMBL" id="BMAT01000628">
    <property type="protein sequence ID" value="GFR69630.1"/>
    <property type="molecule type" value="Genomic_DNA"/>
</dbReference>
<feature type="compositionally biased region" description="Basic and acidic residues" evidence="1">
    <location>
        <begin position="244"/>
        <end position="266"/>
    </location>
</feature>
<name>A0AAV4F9I8_9GAST</name>
<feature type="compositionally biased region" description="Acidic residues" evidence="1">
    <location>
        <begin position="314"/>
        <end position="341"/>
    </location>
</feature>
<evidence type="ECO:0000313" key="3">
    <source>
        <dbReference type="Proteomes" id="UP000762676"/>
    </source>
</evidence>
<gene>
    <name evidence="2" type="ORF">ElyMa_000305500</name>
</gene>
<feature type="compositionally biased region" description="Basic and acidic residues" evidence="1">
    <location>
        <begin position="273"/>
        <end position="293"/>
    </location>
</feature>
<protein>
    <submittedName>
        <fullName evidence="2">Cadherin EGF LAG seven-pass G-type receptor 1</fullName>
    </submittedName>
</protein>
<reference evidence="2 3" key="1">
    <citation type="journal article" date="2021" name="Elife">
        <title>Chloroplast acquisition without the gene transfer in kleptoplastic sea slugs, Plakobranchus ocellatus.</title>
        <authorList>
            <person name="Maeda T."/>
            <person name="Takahashi S."/>
            <person name="Yoshida T."/>
            <person name="Shimamura S."/>
            <person name="Takaki Y."/>
            <person name="Nagai Y."/>
            <person name="Toyoda A."/>
            <person name="Suzuki Y."/>
            <person name="Arimoto A."/>
            <person name="Ishii H."/>
            <person name="Satoh N."/>
            <person name="Nishiyama T."/>
            <person name="Hasebe M."/>
            <person name="Maruyama T."/>
            <person name="Minagawa J."/>
            <person name="Obokata J."/>
            <person name="Shigenobu S."/>
        </authorList>
    </citation>
    <scope>NUCLEOTIDE SEQUENCE [LARGE SCALE GENOMIC DNA]</scope>
</reference>
<dbReference type="AlphaFoldDB" id="A0AAV4F9I8"/>
<feature type="region of interest" description="Disordered" evidence="1">
    <location>
        <begin position="212"/>
        <end position="349"/>
    </location>
</feature>
<proteinExistence type="predicted"/>
<keyword evidence="2" id="KW-0675">Receptor</keyword>
<comment type="caution">
    <text evidence="2">The sequence shown here is derived from an EMBL/GenBank/DDBJ whole genome shotgun (WGS) entry which is preliminary data.</text>
</comment>